<feature type="region of interest" description="Disordered" evidence="1">
    <location>
        <begin position="1"/>
        <end position="43"/>
    </location>
</feature>
<dbReference type="Proteomes" id="UP000191522">
    <property type="component" value="Unassembled WGS sequence"/>
</dbReference>
<name>A0A1V6PKV0_PENDC</name>
<evidence type="ECO:0000313" key="2">
    <source>
        <dbReference type="EMBL" id="OQD77317.1"/>
    </source>
</evidence>
<sequence length="43" mass="4562">MAPDDSHELPYHQRAISGATLEKGESSVRPQTLERGAGEAVLG</sequence>
<dbReference type="EMBL" id="MDYL01000003">
    <property type="protein sequence ID" value="OQD77317.1"/>
    <property type="molecule type" value="Genomic_DNA"/>
</dbReference>
<gene>
    <name evidence="2" type="ORF">PENDEC_c003G00444</name>
</gene>
<reference evidence="3" key="1">
    <citation type="journal article" date="2017" name="Nat. Microbiol.">
        <title>Global analysis of biosynthetic gene clusters reveals vast potential of secondary metabolite production in Penicillium species.</title>
        <authorList>
            <person name="Nielsen J.C."/>
            <person name="Grijseels S."/>
            <person name="Prigent S."/>
            <person name="Ji B."/>
            <person name="Dainat J."/>
            <person name="Nielsen K.F."/>
            <person name="Frisvad J.C."/>
            <person name="Workman M."/>
            <person name="Nielsen J."/>
        </authorList>
    </citation>
    <scope>NUCLEOTIDE SEQUENCE [LARGE SCALE GENOMIC DNA]</scope>
    <source>
        <strain evidence="3">IBT 11843</strain>
    </source>
</reference>
<dbReference type="AlphaFoldDB" id="A0A1V6PKV0"/>
<proteinExistence type="predicted"/>
<evidence type="ECO:0000313" key="3">
    <source>
        <dbReference type="Proteomes" id="UP000191522"/>
    </source>
</evidence>
<protein>
    <submittedName>
        <fullName evidence="2">Uncharacterized protein</fullName>
    </submittedName>
</protein>
<comment type="caution">
    <text evidence="2">The sequence shown here is derived from an EMBL/GenBank/DDBJ whole genome shotgun (WGS) entry which is preliminary data.</text>
</comment>
<accession>A0A1V6PKV0</accession>
<feature type="compositionally biased region" description="Basic and acidic residues" evidence="1">
    <location>
        <begin position="1"/>
        <end position="11"/>
    </location>
</feature>
<organism evidence="2 3">
    <name type="scientific">Penicillium decumbens</name>
    <dbReference type="NCBI Taxonomy" id="69771"/>
    <lineage>
        <taxon>Eukaryota</taxon>
        <taxon>Fungi</taxon>
        <taxon>Dikarya</taxon>
        <taxon>Ascomycota</taxon>
        <taxon>Pezizomycotina</taxon>
        <taxon>Eurotiomycetes</taxon>
        <taxon>Eurotiomycetidae</taxon>
        <taxon>Eurotiales</taxon>
        <taxon>Aspergillaceae</taxon>
        <taxon>Penicillium</taxon>
    </lineage>
</organism>
<evidence type="ECO:0000256" key="1">
    <source>
        <dbReference type="SAM" id="MobiDB-lite"/>
    </source>
</evidence>
<keyword evidence="3" id="KW-1185">Reference proteome</keyword>